<dbReference type="Proteomes" id="UP000836402">
    <property type="component" value="Unassembled WGS sequence"/>
</dbReference>
<evidence type="ECO:0000313" key="3">
    <source>
        <dbReference type="EMBL" id="CAD6938259.1"/>
    </source>
</evidence>
<organism evidence="3 4">
    <name type="scientific">Tilletia caries</name>
    <name type="common">wheat bunt fungus</name>
    <dbReference type="NCBI Taxonomy" id="13290"/>
    <lineage>
        <taxon>Eukaryota</taxon>
        <taxon>Fungi</taxon>
        <taxon>Dikarya</taxon>
        <taxon>Basidiomycota</taxon>
        <taxon>Ustilaginomycotina</taxon>
        <taxon>Exobasidiomycetes</taxon>
        <taxon>Tilletiales</taxon>
        <taxon>Tilletiaceae</taxon>
        <taxon>Tilletia</taxon>
    </lineage>
</organism>
<proteinExistence type="predicted"/>
<sequence>MIAEATAQCQIIAVTGEEAAQVNRLAADAQRKLETINAGTDRAKKDAALKAFSTELNQLEMSVLSKAELNEAFSTIWKKHGAEVKAKRNAETKLVQDTVTPYFSTERPNATFLARHFLVGSNTKALQAGILVAKQLNKAIYLFSEEALPSDSEAQPQAAEEDAGRHTRQGARGASQLCAKAGPRTWTEGQGVGGGDHEEHRWPGGWERRWCGGCG</sequence>
<gene>
    <name evidence="3" type="ORF">JKIAZH3_G8255</name>
</gene>
<feature type="compositionally biased region" description="Basic and acidic residues" evidence="1">
    <location>
        <begin position="195"/>
        <end position="204"/>
    </location>
</feature>
<feature type="domain" description="Alanine--tRNA ligase helical bundle" evidence="2">
    <location>
        <begin position="19"/>
        <end position="80"/>
    </location>
</feature>
<dbReference type="InterPro" id="IPR059090">
    <property type="entry name" value="ALA1_helical"/>
</dbReference>
<name>A0ABN7J0K9_9BASI</name>
<evidence type="ECO:0000256" key="1">
    <source>
        <dbReference type="SAM" id="MobiDB-lite"/>
    </source>
</evidence>
<feature type="region of interest" description="Disordered" evidence="1">
    <location>
        <begin position="151"/>
        <end position="204"/>
    </location>
</feature>
<evidence type="ECO:0000259" key="2">
    <source>
        <dbReference type="Pfam" id="PF26023"/>
    </source>
</evidence>
<evidence type="ECO:0000313" key="4">
    <source>
        <dbReference type="Proteomes" id="UP000836402"/>
    </source>
</evidence>
<accession>A0ABN7J0K9</accession>
<dbReference type="Pfam" id="PF26023">
    <property type="entry name" value="ALA1"/>
    <property type="match status" value="1"/>
</dbReference>
<keyword evidence="4" id="KW-1185">Reference proteome</keyword>
<comment type="caution">
    <text evidence="3">The sequence shown here is derived from an EMBL/GenBank/DDBJ whole genome shotgun (WGS) entry which is preliminary data.</text>
</comment>
<protein>
    <recommendedName>
        <fullName evidence="2">Alanine--tRNA ligase helical bundle domain-containing protein</fullName>
    </recommendedName>
</protein>
<reference evidence="3" key="1">
    <citation type="submission" date="2020-10" db="EMBL/GenBank/DDBJ databases">
        <authorList>
            <person name="Sedaghatjoo S."/>
        </authorList>
    </citation>
    <scope>NUCLEOTIDE SEQUENCE</scope>
    <source>
        <strain evidence="3">AZH3</strain>
    </source>
</reference>
<dbReference type="EMBL" id="CAJHJG010004082">
    <property type="protein sequence ID" value="CAD6938259.1"/>
    <property type="molecule type" value="Genomic_DNA"/>
</dbReference>